<name>A0A2H0C170_9BACT</name>
<keyword evidence="3" id="KW-0648">Protein biosynthesis</keyword>
<dbReference type="Pfam" id="PF02911">
    <property type="entry name" value="Formyl_trans_C"/>
    <property type="match status" value="1"/>
</dbReference>
<dbReference type="PANTHER" id="PTHR11138">
    <property type="entry name" value="METHIONYL-TRNA FORMYLTRANSFERASE"/>
    <property type="match status" value="1"/>
</dbReference>
<dbReference type="AlphaFoldDB" id="A0A2H0C170"/>
<feature type="region of interest" description="Disordered" evidence="4">
    <location>
        <begin position="49"/>
        <end position="71"/>
    </location>
</feature>
<dbReference type="Proteomes" id="UP000229699">
    <property type="component" value="Unassembled WGS sequence"/>
</dbReference>
<feature type="compositionally biased region" description="Polar residues" evidence="4">
    <location>
        <begin position="53"/>
        <end position="71"/>
    </location>
</feature>
<dbReference type="CDD" id="cd08704">
    <property type="entry name" value="Met_tRNA_FMT_C"/>
    <property type="match status" value="1"/>
</dbReference>
<feature type="non-terminal residue" evidence="6">
    <location>
        <position position="135"/>
    </location>
</feature>
<comment type="similarity">
    <text evidence="1">Belongs to the Fmt family.</text>
</comment>
<evidence type="ECO:0000259" key="5">
    <source>
        <dbReference type="Pfam" id="PF02911"/>
    </source>
</evidence>
<dbReference type="InterPro" id="IPR036477">
    <property type="entry name" value="Formyl_transf_N_sf"/>
</dbReference>
<accession>A0A2H0C170</accession>
<organism evidence="6 7">
    <name type="scientific">Candidatus Roizmanbacteria bacterium CG22_combo_CG10-13_8_21_14_all_34_12</name>
    <dbReference type="NCBI Taxonomy" id="1974860"/>
    <lineage>
        <taxon>Bacteria</taxon>
        <taxon>Candidatus Roizmaniibacteriota</taxon>
    </lineage>
</organism>
<dbReference type="Gene3D" id="3.40.50.12230">
    <property type="match status" value="1"/>
</dbReference>
<comment type="caution">
    <text evidence="6">The sequence shown here is derived from an EMBL/GenBank/DDBJ whole genome shotgun (WGS) entry which is preliminary data.</text>
</comment>
<gene>
    <name evidence="6" type="ORF">COW97_01260</name>
</gene>
<evidence type="ECO:0000313" key="7">
    <source>
        <dbReference type="Proteomes" id="UP000229699"/>
    </source>
</evidence>
<evidence type="ECO:0000256" key="1">
    <source>
        <dbReference type="ARBA" id="ARBA00010699"/>
    </source>
</evidence>
<protein>
    <recommendedName>
        <fullName evidence="5">Formyl transferase C-terminal domain-containing protein</fullName>
    </recommendedName>
</protein>
<dbReference type="PANTHER" id="PTHR11138:SF5">
    <property type="entry name" value="METHIONYL-TRNA FORMYLTRANSFERASE, MITOCHONDRIAL"/>
    <property type="match status" value="1"/>
</dbReference>
<dbReference type="EMBL" id="PCTC01000023">
    <property type="protein sequence ID" value="PIP63675.1"/>
    <property type="molecule type" value="Genomic_DNA"/>
</dbReference>
<dbReference type="GO" id="GO:0004479">
    <property type="term" value="F:methionyl-tRNA formyltransferase activity"/>
    <property type="evidence" value="ECO:0007669"/>
    <property type="project" value="TreeGrafter"/>
</dbReference>
<proteinExistence type="inferred from homology"/>
<evidence type="ECO:0000256" key="3">
    <source>
        <dbReference type="ARBA" id="ARBA00022917"/>
    </source>
</evidence>
<evidence type="ECO:0000313" key="6">
    <source>
        <dbReference type="EMBL" id="PIP63675.1"/>
    </source>
</evidence>
<dbReference type="SUPFAM" id="SSF53328">
    <property type="entry name" value="Formyltransferase"/>
    <property type="match status" value="1"/>
</dbReference>
<evidence type="ECO:0000256" key="2">
    <source>
        <dbReference type="ARBA" id="ARBA00022679"/>
    </source>
</evidence>
<dbReference type="InterPro" id="IPR044135">
    <property type="entry name" value="Met-tRNA-FMT_C"/>
</dbReference>
<keyword evidence="2" id="KW-0808">Transferase</keyword>
<reference evidence="6 7" key="1">
    <citation type="submission" date="2017-09" db="EMBL/GenBank/DDBJ databases">
        <title>Depth-based differentiation of microbial function through sediment-hosted aquifers and enrichment of novel symbionts in the deep terrestrial subsurface.</title>
        <authorList>
            <person name="Probst A.J."/>
            <person name="Ladd B."/>
            <person name="Jarett J.K."/>
            <person name="Geller-Mcgrath D.E."/>
            <person name="Sieber C.M."/>
            <person name="Emerson J.B."/>
            <person name="Anantharaman K."/>
            <person name="Thomas B.C."/>
            <person name="Malmstrom R."/>
            <person name="Stieglmeier M."/>
            <person name="Klingl A."/>
            <person name="Woyke T."/>
            <person name="Ryan C.M."/>
            <person name="Banfield J.F."/>
        </authorList>
    </citation>
    <scope>NUCLEOTIDE SEQUENCE [LARGE SCALE GENOMIC DNA]</scope>
    <source>
        <strain evidence="6">CG22_combo_CG10-13_8_21_14_all_34_12</strain>
    </source>
</reference>
<dbReference type="SUPFAM" id="SSF50486">
    <property type="entry name" value="FMT C-terminal domain-like"/>
    <property type="match status" value="1"/>
</dbReference>
<evidence type="ECO:0000256" key="4">
    <source>
        <dbReference type="SAM" id="MobiDB-lite"/>
    </source>
</evidence>
<dbReference type="InterPro" id="IPR005793">
    <property type="entry name" value="Formyl_trans_C"/>
</dbReference>
<dbReference type="InterPro" id="IPR011034">
    <property type="entry name" value="Formyl_transferase-like_C_sf"/>
</dbReference>
<sequence>MDEEIDHGPIIAQESLTIDKDDKRPDLEKKLTDLGFGMFKSILLSFPRRRESMTSGSPIRSGMTPTPQQHQLATLTKKLSKQDGFIEFENLKLKIENSPEVLYNLFRGLSPWPGLWTILPNGKRLKITDMSLTTS</sequence>
<feature type="domain" description="Formyl transferase C-terminal" evidence="5">
    <location>
        <begin position="79"/>
        <end position="133"/>
    </location>
</feature>